<dbReference type="InterPro" id="IPR013922">
    <property type="entry name" value="Cyclin_PHO80-like"/>
</dbReference>
<dbReference type="STRING" id="109895.A0A507E0D2"/>
<dbReference type="GO" id="GO:0005634">
    <property type="term" value="C:nucleus"/>
    <property type="evidence" value="ECO:0007669"/>
    <property type="project" value="TreeGrafter"/>
</dbReference>
<name>A0A507E0D2_9FUNG</name>
<dbReference type="Proteomes" id="UP000318582">
    <property type="component" value="Unassembled WGS sequence"/>
</dbReference>
<dbReference type="Gene3D" id="1.10.472.10">
    <property type="entry name" value="Cyclin-like"/>
    <property type="match status" value="1"/>
</dbReference>
<dbReference type="GO" id="GO:0000307">
    <property type="term" value="C:cyclin-dependent protein kinase holoenzyme complex"/>
    <property type="evidence" value="ECO:0007669"/>
    <property type="project" value="TreeGrafter"/>
</dbReference>
<evidence type="ECO:0000313" key="1">
    <source>
        <dbReference type="EMBL" id="TPX57539.1"/>
    </source>
</evidence>
<dbReference type="PANTHER" id="PTHR15615:SF36">
    <property type="entry name" value="PHO85 CYCLIN-5"/>
    <property type="match status" value="1"/>
</dbReference>
<sequence>MSCAKPAGGVVAAAKPIGGVVAPDPAPNAFWHLDPQEFKRQGNLQLLANNAVYDVPALVESADKTSCSLQQSAHVAPLCAPLPNDLFPRKEDFVESLVDTAAAMLELQFRSTVASNGKRLVPLKAFIQELLKRSRTSFSTLQLSLLYLLRFKQAMATNPPSKSAKPSPVSCARRMFLSSLIVANKYLQDRNYSNTAWSRICGLPATELTRNENCFLSIIDWKLFVSKQLFVRWSTMLLTTSAQMTKSKAGKALVTGAAPLSPDGIALPSINILLQSAQQDANAFMQHRNSTGAPLTPPAEFGERTASFSKELSTSSVPGDLWCGAEKMDDLPATDAAAGYLPSPEMRPAVVVGTKRGIDQVDTADDATSRRVSWPAA</sequence>
<comment type="caution">
    <text evidence="1">The sequence shown here is derived from an EMBL/GenBank/DDBJ whole genome shotgun (WGS) entry which is preliminary data.</text>
</comment>
<protein>
    <recommendedName>
        <fullName evidence="3">Cyclin N-terminal domain-containing protein</fullName>
    </recommendedName>
</protein>
<reference evidence="1 2" key="1">
    <citation type="journal article" date="2019" name="Sci. Rep.">
        <title>Comparative genomics of chytrid fungi reveal insights into the obligate biotrophic and pathogenic lifestyle of Synchytrium endobioticum.</title>
        <authorList>
            <person name="van de Vossenberg B.T.L.H."/>
            <person name="Warris S."/>
            <person name="Nguyen H.D.T."/>
            <person name="van Gent-Pelzer M.P.E."/>
            <person name="Joly D.L."/>
            <person name="van de Geest H.C."/>
            <person name="Bonants P.J.M."/>
            <person name="Smith D.S."/>
            <person name="Levesque C.A."/>
            <person name="van der Lee T.A.J."/>
        </authorList>
    </citation>
    <scope>NUCLEOTIDE SEQUENCE [LARGE SCALE GENOMIC DNA]</scope>
    <source>
        <strain evidence="1 2">CBS 809.83</strain>
    </source>
</reference>
<keyword evidence="2" id="KW-1185">Reference proteome</keyword>
<evidence type="ECO:0000313" key="2">
    <source>
        <dbReference type="Proteomes" id="UP000318582"/>
    </source>
</evidence>
<organism evidence="1 2">
    <name type="scientific">Powellomyces hirtus</name>
    <dbReference type="NCBI Taxonomy" id="109895"/>
    <lineage>
        <taxon>Eukaryota</taxon>
        <taxon>Fungi</taxon>
        <taxon>Fungi incertae sedis</taxon>
        <taxon>Chytridiomycota</taxon>
        <taxon>Chytridiomycota incertae sedis</taxon>
        <taxon>Chytridiomycetes</taxon>
        <taxon>Spizellomycetales</taxon>
        <taxon>Powellomycetaceae</taxon>
        <taxon>Powellomyces</taxon>
    </lineage>
</organism>
<dbReference type="InterPro" id="IPR036915">
    <property type="entry name" value="Cyclin-like_sf"/>
</dbReference>
<dbReference type="Pfam" id="PF08613">
    <property type="entry name" value="Cyclin"/>
    <property type="match status" value="1"/>
</dbReference>
<accession>A0A507E0D2</accession>
<gene>
    <name evidence="1" type="ORF">PhCBS80983_g03765</name>
</gene>
<dbReference type="SUPFAM" id="SSF47954">
    <property type="entry name" value="Cyclin-like"/>
    <property type="match status" value="1"/>
</dbReference>
<proteinExistence type="predicted"/>
<dbReference type="PANTHER" id="PTHR15615">
    <property type="match status" value="1"/>
</dbReference>
<dbReference type="AlphaFoldDB" id="A0A507E0D2"/>
<dbReference type="GO" id="GO:0016538">
    <property type="term" value="F:cyclin-dependent protein serine/threonine kinase regulator activity"/>
    <property type="evidence" value="ECO:0007669"/>
    <property type="project" value="TreeGrafter"/>
</dbReference>
<evidence type="ECO:0008006" key="3">
    <source>
        <dbReference type="Google" id="ProtNLM"/>
    </source>
</evidence>
<dbReference type="GO" id="GO:0019901">
    <property type="term" value="F:protein kinase binding"/>
    <property type="evidence" value="ECO:0007669"/>
    <property type="project" value="InterPro"/>
</dbReference>
<dbReference type="CDD" id="cd20557">
    <property type="entry name" value="CYCLIN_ScPCL1-like"/>
    <property type="match status" value="1"/>
</dbReference>
<dbReference type="EMBL" id="QEAQ01000051">
    <property type="protein sequence ID" value="TPX57539.1"/>
    <property type="molecule type" value="Genomic_DNA"/>
</dbReference>